<dbReference type="InterPro" id="IPR017923">
    <property type="entry name" value="TFIIS_N"/>
</dbReference>
<feature type="compositionally biased region" description="Polar residues" evidence="2">
    <location>
        <begin position="708"/>
        <end position="726"/>
    </location>
</feature>
<feature type="compositionally biased region" description="Basic and acidic residues" evidence="2">
    <location>
        <begin position="357"/>
        <end position="381"/>
    </location>
</feature>
<feature type="compositionally biased region" description="Low complexity" evidence="2">
    <location>
        <begin position="1076"/>
        <end position="1096"/>
    </location>
</feature>
<feature type="compositionally biased region" description="Low complexity" evidence="2">
    <location>
        <begin position="1054"/>
        <end position="1066"/>
    </location>
</feature>
<feature type="compositionally biased region" description="Basic residues" evidence="2">
    <location>
        <begin position="1176"/>
        <end position="1191"/>
    </location>
</feature>
<feature type="compositionally biased region" description="Low complexity" evidence="2">
    <location>
        <begin position="1017"/>
        <end position="1026"/>
    </location>
</feature>
<comment type="caution">
    <text evidence="4">The sequence shown here is derived from an EMBL/GenBank/DDBJ whole genome shotgun (WGS) entry which is preliminary data.</text>
</comment>
<feature type="compositionally biased region" description="Polar residues" evidence="2">
    <location>
        <begin position="779"/>
        <end position="799"/>
    </location>
</feature>
<feature type="compositionally biased region" description="Low complexity" evidence="2">
    <location>
        <begin position="1112"/>
        <end position="1127"/>
    </location>
</feature>
<feature type="region of interest" description="Disordered" evidence="2">
    <location>
        <begin position="56"/>
        <end position="588"/>
    </location>
</feature>
<name>A0A433UCS0_ELYCH</name>
<feature type="compositionally biased region" description="Polar residues" evidence="2">
    <location>
        <begin position="644"/>
        <end position="660"/>
    </location>
</feature>
<dbReference type="PANTHER" id="PTHR15141">
    <property type="entry name" value="TRANSCRIPTION ELONGATION FACTOR B POLYPEPTIDE 3"/>
    <property type="match status" value="1"/>
</dbReference>
<feature type="region of interest" description="Disordered" evidence="2">
    <location>
        <begin position="600"/>
        <end position="1346"/>
    </location>
</feature>
<feature type="compositionally biased region" description="Low complexity" evidence="2">
    <location>
        <begin position="390"/>
        <end position="411"/>
    </location>
</feature>
<feature type="compositionally biased region" description="Basic and acidic residues" evidence="2">
    <location>
        <begin position="1035"/>
        <end position="1047"/>
    </location>
</feature>
<dbReference type="InterPro" id="IPR051870">
    <property type="entry name" value="Elongin-A_domain"/>
</dbReference>
<feature type="compositionally biased region" description="Basic and acidic residues" evidence="2">
    <location>
        <begin position="1296"/>
        <end position="1315"/>
    </location>
</feature>
<proteinExistence type="predicted"/>
<dbReference type="Pfam" id="PF06881">
    <property type="entry name" value="Elongin_A"/>
    <property type="match status" value="1"/>
</dbReference>
<evidence type="ECO:0000259" key="3">
    <source>
        <dbReference type="PROSITE" id="PS51319"/>
    </source>
</evidence>
<dbReference type="SUPFAM" id="SSF47676">
    <property type="entry name" value="Conserved domain common to transcription factors TFIIS, elongin A, CRSP70"/>
    <property type="match status" value="1"/>
</dbReference>
<feature type="compositionally biased region" description="Polar residues" evidence="2">
    <location>
        <begin position="305"/>
        <end position="314"/>
    </location>
</feature>
<organism evidence="4 5">
    <name type="scientific">Elysia chlorotica</name>
    <name type="common">Eastern emerald elysia</name>
    <name type="synonym">Sea slug</name>
    <dbReference type="NCBI Taxonomy" id="188477"/>
    <lineage>
        <taxon>Eukaryota</taxon>
        <taxon>Metazoa</taxon>
        <taxon>Spiralia</taxon>
        <taxon>Lophotrochozoa</taxon>
        <taxon>Mollusca</taxon>
        <taxon>Gastropoda</taxon>
        <taxon>Heterobranchia</taxon>
        <taxon>Euthyneura</taxon>
        <taxon>Panpulmonata</taxon>
        <taxon>Sacoglossa</taxon>
        <taxon>Placobranchoidea</taxon>
        <taxon>Plakobranchidae</taxon>
        <taxon>Elysia</taxon>
    </lineage>
</organism>
<feature type="compositionally biased region" description="Basic and acidic residues" evidence="2">
    <location>
        <begin position="160"/>
        <end position="169"/>
    </location>
</feature>
<comment type="subcellular location">
    <subcellularLocation>
        <location evidence="1">Nucleus</location>
    </subcellularLocation>
</comment>
<dbReference type="InterPro" id="IPR035441">
    <property type="entry name" value="TFIIS/LEDGF_dom_sf"/>
</dbReference>
<feature type="compositionally biased region" description="Basic and acidic residues" evidence="2">
    <location>
        <begin position="89"/>
        <end position="121"/>
    </location>
</feature>
<accession>A0A433UCS0</accession>
<keyword evidence="1" id="KW-0539">Nucleus</keyword>
<feature type="compositionally biased region" description="Basic and acidic residues" evidence="2">
    <location>
        <begin position="249"/>
        <end position="266"/>
    </location>
</feature>
<protein>
    <recommendedName>
        <fullName evidence="3">TFIIS N-terminal domain-containing protein</fullName>
    </recommendedName>
</protein>
<feature type="compositionally biased region" description="Basic and acidic residues" evidence="2">
    <location>
        <begin position="412"/>
        <end position="430"/>
    </location>
</feature>
<dbReference type="GO" id="GO:0070449">
    <property type="term" value="C:elongin complex"/>
    <property type="evidence" value="ECO:0007669"/>
    <property type="project" value="InterPro"/>
</dbReference>
<feature type="region of interest" description="Disordered" evidence="2">
    <location>
        <begin position="1374"/>
        <end position="1402"/>
    </location>
</feature>
<dbReference type="OrthoDB" id="21513at2759"/>
<dbReference type="PANTHER" id="PTHR15141:SF76">
    <property type="entry name" value="TRANSCRIPTION ELONGATION FACTOR B POLYPEPTIDE 3"/>
    <property type="match status" value="1"/>
</dbReference>
<reference evidence="4 5" key="1">
    <citation type="submission" date="2019-01" db="EMBL/GenBank/DDBJ databases">
        <title>A draft genome assembly of the solar-powered sea slug Elysia chlorotica.</title>
        <authorList>
            <person name="Cai H."/>
            <person name="Li Q."/>
            <person name="Fang X."/>
            <person name="Li J."/>
            <person name="Curtis N.E."/>
            <person name="Altenburger A."/>
            <person name="Shibata T."/>
            <person name="Feng M."/>
            <person name="Maeda T."/>
            <person name="Schwartz J.A."/>
            <person name="Shigenobu S."/>
            <person name="Lundholm N."/>
            <person name="Nishiyama T."/>
            <person name="Yang H."/>
            <person name="Hasebe M."/>
            <person name="Li S."/>
            <person name="Pierce S.K."/>
            <person name="Wang J."/>
        </authorList>
    </citation>
    <scope>NUCLEOTIDE SEQUENCE [LARGE SCALE GENOMIC DNA]</scope>
    <source>
        <strain evidence="4">EC2010</strain>
        <tissue evidence="4">Whole organism of an adult</tissue>
    </source>
</reference>
<feature type="compositionally biased region" description="Basic residues" evidence="2">
    <location>
        <begin position="1100"/>
        <end position="1111"/>
    </location>
</feature>
<dbReference type="Gene3D" id="1.20.930.10">
    <property type="entry name" value="Conserved domain common to transcription factors TFIIS, elongin A, CRSP70"/>
    <property type="match status" value="1"/>
</dbReference>
<gene>
    <name evidence="4" type="ORF">EGW08_000618</name>
</gene>
<feature type="compositionally biased region" description="Low complexity" evidence="2">
    <location>
        <begin position="1137"/>
        <end position="1157"/>
    </location>
</feature>
<dbReference type="STRING" id="188477.A0A433UCS0"/>
<evidence type="ECO:0000256" key="2">
    <source>
        <dbReference type="SAM" id="MobiDB-lite"/>
    </source>
</evidence>
<feature type="compositionally biased region" description="Low complexity" evidence="2">
    <location>
        <begin position="808"/>
        <end position="817"/>
    </location>
</feature>
<feature type="domain" description="TFIIS N-terminal" evidence="3">
    <location>
        <begin position="1"/>
        <end position="55"/>
    </location>
</feature>
<dbReference type="EMBL" id="RQTK01000008">
    <property type="protein sequence ID" value="RUS91645.1"/>
    <property type="molecule type" value="Genomic_DNA"/>
</dbReference>
<evidence type="ECO:0000313" key="5">
    <source>
        <dbReference type="Proteomes" id="UP000271974"/>
    </source>
</evidence>
<dbReference type="Proteomes" id="UP000271974">
    <property type="component" value="Unassembled WGS sequence"/>
</dbReference>
<feature type="compositionally biased region" description="Polar residues" evidence="2">
    <location>
        <begin position="346"/>
        <end position="356"/>
    </location>
</feature>
<feature type="compositionally biased region" description="Polar residues" evidence="2">
    <location>
        <begin position="75"/>
        <end position="88"/>
    </location>
</feature>
<keyword evidence="5" id="KW-1185">Reference proteome</keyword>
<dbReference type="Pfam" id="PF08711">
    <property type="entry name" value="Med26"/>
    <property type="match status" value="1"/>
</dbReference>
<dbReference type="InterPro" id="IPR010684">
    <property type="entry name" value="RNA_pol_II_trans_fac_SIII_A"/>
</dbReference>
<feature type="compositionally biased region" description="Low complexity" evidence="2">
    <location>
        <begin position="1165"/>
        <end position="1175"/>
    </location>
</feature>
<feature type="compositionally biased region" description="Low complexity" evidence="2">
    <location>
        <begin position="204"/>
        <end position="220"/>
    </location>
</feature>
<dbReference type="GO" id="GO:0006368">
    <property type="term" value="P:transcription elongation by RNA polymerase II"/>
    <property type="evidence" value="ECO:0007669"/>
    <property type="project" value="InterPro"/>
</dbReference>
<feature type="compositionally biased region" description="Basic and acidic residues" evidence="2">
    <location>
        <begin position="448"/>
        <end position="474"/>
    </location>
</feature>
<feature type="compositionally biased region" description="Low complexity" evidence="2">
    <location>
        <begin position="979"/>
        <end position="992"/>
    </location>
</feature>
<feature type="non-terminal residue" evidence="4">
    <location>
        <position position="1"/>
    </location>
</feature>
<evidence type="ECO:0000313" key="4">
    <source>
        <dbReference type="EMBL" id="RUS91645.1"/>
    </source>
</evidence>
<sequence>LIEILSKLKRIPVTVSSLQETGLGKLINRYGKQKGVVGDKATAVVAVWKTAVEKEVERARMPSPAPPQESPSSAVNNSDAESDATSWDSYEKGFVKREDPVDSRRDGIRKDLKSQKARISDKVASASREVPANQKAQEVLSKTNKYNSETKENHRHKTDKKSLGLDHSRQQSSNEGGKSKQNDSHDESKSKHSSSGEVRKSKHSSSGEASKSRHSSSGEGSKSRHSSSREGSKSRHSSSGEGSKSRHSSSREGSKSRHSSSREGSKSRHKSSSKDSSQTKSSHSSSHKSLIQKELGDENHVLDTYKSSSKSQTRVSDDEELTDSDEAFGEESASTSAIEEYYKKMLQQSTNTTEGQSLEKNRKPSRDKHLESSGKDRTKSHQKEKHRLSSGESSSRLSRVHRGSSSSNHSSSSKDKEHRKDSSHGKEKTHSGLPFSSGSHHSKSHSTSRPEKTKASSSDHIKTKMQSWERERTTSESNVSVKREEHKRVERKRKQHSMSDSEEESESIPEKQSKTDSVDANKHSGSKHSKSTSSHSKSSSKYPSSYDSVNVKKEKVEQDSKYGRKSSVTTPISIGKGHQHSQHILQAELLSEMEEDLYSPTHISVKKEKSWSPSPPPNGAHYSPTPISTIGRNKQDGSDVDSLSVRSYSPSVASARSIHSNIEDEGALRYSPPKIFASVKKENPPSSSSSRETTPSYNPTPIKKERSVSPSHLQVRSRYHQNYQTDKTSRAHTSRRDSSCSPTFEARVKLDPSGSHSEAPSEEESVSRPATKKKERNSRASYTTRSRETSPNSDSSHSQKFLKRRQRSSSASDSQGSDGEDFRGSSLMHQQKGKERQASSSPCRSSDDASEGYIPTVATGEIDHGELSDSDMSVGANHHKSSPLLDRHSERNSFPSPKSSKRREIKSERLSPALLSSHEEDEEDIYLPVPLSNKIKEEPYSPTPKSSSAKNSYRDPGDVPLKPKSFMASSSHTEKNKSSKSASHHYNSSSSSNEKKISKHSSSSHSHSNSKKRSDSSSKSSHSSSSSKHKSLTPEAKKAKLSQERELSPNGSGSPVNSTSNKSASSKSHEKPRFLSSSARNSPASHSDISHTSSSSYPDHKRKHQVSKTSHKPSSSPRSHSSGSVPGNKDRDSQQTSSGDKSIPDSSIKSSKLPMSSDKYKERSSSQSKSSSSYKSHSKSSSQHHTKTGAHKSRDDSVSVKTEPYSSSGQKTSSSSSSSSLKKMKSSKRKAEEPELDLFSDTLDLKITASSSPVPKKRPVKTVPSKSLLASQNESPRSSVSPTPVPVQPRHSSKHSTRDRSPHKVSRADDYERTHKANNLFHSDSDEEAEDVYIPGPSSKKNLVQLDEKKEAQMSFDDFMNLDSAALLNKSKSLSKTANSSGSRKTSSQSHTSSKSKYSSSQKAISQSGEDFYIPTPSKNVKVTELDILSLLPETQALYRPLPARRAGLNGEDEEDQGTSQGNLEDIGLRKLARTQVYCGKRQGVTEVKPLFDLCMQLLIENIDALDCVGGVPYDLLKPVLERCTAQQLYHLEDYNPHFLDDSDELWERLCLRDFRGSKPEEMELWREMYLRKHNEREIKYQKLKESMSSTIVKGQTGRKAQLAYMDTPVKAPRDVLRRQMKFGTGCVKMNKGRGAGVKPYKPSAMVPVY</sequence>
<feature type="compositionally biased region" description="Acidic residues" evidence="2">
    <location>
        <begin position="317"/>
        <end position="329"/>
    </location>
</feature>
<feature type="compositionally biased region" description="Basic and acidic residues" evidence="2">
    <location>
        <begin position="550"/>
        <end position="562"/>
    </location>
</feature>
<feature type="compositionally biased region" description="Low complexity" evidence="2">
    <location>
        <begin position="274"/>
        <end position="289"/>
    </location>
</feature>
<feature type="compositionally biased region" description="Low complexity" evidence="2">
    <location>
        <begin position="531"/>
        <end position="545"/>
    </location>
</feature>
<feature type="compositionally biased region" description="Polar residues" evidence="2">
    <location>
        <begin position="134"/>
        <end position="147"/>
    </location>
</feature>
<feature type="compositionally biased region" description="Basic and acidic residues" evidence="2">
    <location>
        <begin position="508"/>
        <end position="522"/>
    </location>
</feature>
<feature type="compositionally biased region" description="Basic and acidic residues" evidence="2">
    <location>
        <begin position="294"/>
        <end position="303"/>
    </location>
</feature>
<dbReference type="PROSITE" id="PS51319">
    <property type="entry name" value="TFIIS_N"/>
    <property type="match status" value="1"/>
</dbReference>
<feature type="compositionally biased region" description="Basic and acidic residues" evidence="2">
    <location>
        <begin position="177"/>
        <end position="190"/>
    </location>
</feature>
<evidence type="ECO:0000256" key="1">
    <source>
        <dbReference type="PROSITE-ProRule" id="PRU00649"/>
    </source>
</evidence>
<feature type="non-terminal residue" evidence="4">
    <location>
        <position position="1650"/>
    </location>
</feature>
<feature type="compositionally biased region" description="Low complexity" evidence="2">
    <location>
        <begin position="1206"/>
        <end position="1221"/>
    </location>
</feature>
<dbReference type="Gene3D" id="6.10.250.3180">
    <property type="match status" value="1"/>
</dbReference>